<keyword evidence="2" id="KW-0813">Transport</keyword>
<dbReference type="InterPro" id="IPR015856">
    <property type="entry name" value="ABC_transpr_CbiO/EcfA_su"/>
</dbReference>
<keyword evidence="6" id="KW-1278">Translocase</keyword>
<dbReference type="PROSITE" id="PS50893">
    <property type="entry name" value="ABC_TRANSPORTER_2"/>
    <property type="match status" value="2"/>
</dbReference>
<comment type="caution">
    <text evidence="10">The sequence shown here is derived from an EMBL/GenBank/DDBJ whole genome shotgun (WGS) entry which is preliminary data.</text>
</comment>
<evidence type="ECO:0000256" key="3">
    <source>
        <dbReference type="ARBA" id="ARBA00022475"/>
    </source>
</evidence>
<evidence type="ECO:0000313" key="10">
    <source>
        <dbReference type="EMBL" id="RUT31555.1"/>
    </source>
</evidence>
<evidence type="ECO:0000256" key="2">
    <source>
        <dbReference type="ARBA" id="ARBA00022448"/>
    </source>
</evidence>
<feature type="region of interest" description="Disordered" evidence="8">
    <location>
        <begin position="250"/>
        <end position="293"/>
    </location>
</feature>
<organism evidence="10 11">
    <name type="scientific">Paenibacillus zeisoli</name>
    <dbReference type="NCBI Taxonomy" id="2496267"/>
    <lineage>
        <taxon>Bacteria</taxon>
        <taxon>Bacillati</taxon>
        <taxon>Bacillota</taxon>
        <taxon>Bacilli</taxon>
        <taxon>Bacillales</taxon>
        <taxon>Paenibacillaceae</taxon>
        <taxon>Paenibacillus</taxon>
    </lineage>
</organism>
<dbReference type="OrthoDB" id="501320at2"/>
<dbReference type="Gene3D" id="3.40.50.300">
    <property type="entry name" value="P-loop containing nucleotide triphosphate hydrolases"/>
    <property type="match status" value="2"/>
</dbReference>
<dbReference type="InterPro" id="IPR027417">
    <property type="entry name" value="P-loop_NTPase"/>
</dbReference>
<evidence type="ECO:0000256" key="5">
    <source>
        <dbReference type="ARBA" id="ARBA00022840"/>
    </source>
</evidence>
<dbReference type="InterPro" id="IPR003593">
    <property type="entry name" value="AAA+_ATPase"/>
</dbReference>
<keyword evidence="5 10" id="KW-0067">ATP-binding</keyword>
<name>A0A433XBU1_9BACL</name>
<reference evidence="10 11" key="1">
    <citation type="submission" date="2018-12" db="EMBL/GenBank/DDBJ databases">
        <authorList>
            <person name="Sun L."/>
            <person name="Chen Z."/>
        </authorList>
    </citation>
    <scope>NUCLEOTIDE SEQUENCE [LARGE SCALE GENOMIC DNA]</scope>
    <source>
        <strain evidence="10 11">3-5-3</strain>
    </source>
</reference>
<proteinExistence type="inferred from homology"/>
<keyword evidence="3" id="KW-1003">Cell membrane</keyword>
<feature type="domain" description="ABC transporter" evidence="9">
    <location>
        <begin position="299"/>
        <end position="522"/>
    </location>
</feature>
<dbReference type="PANTHER" id="PTHR43553">
    <property type="entry name" value="HEAVY METAL TRANSPORTER"/>
    <property type="match status" value="1"/>
</dbReference>
<dbReference type="GO" id="GO:0042626">
    <property type="term" value="F:ATPase-coupled transmembrane transporter activity"/>
    <property type="evidence" value="ECO:0007669"/>
    <property type="project" value="TreeGrafter"/>
</dbReference>
<evidence type="ECO:0000256" key="6">
    <source>
        <dbReference type="ARBA" id="ARBA00022967"/>
    </source>
</evidence>
<evidence type="ECO:0000313" key="11">
    <source>
        <dbReference type="Proteomes" id="UP000272464"/>
    </source>
</evidence>
<dbReference type="Pfam" id="PF00005">
    <property type="entry name" value="ABC_tran"/>
    <property type="match status" value="2"/>
</dbReference>
<keyword evidence="11" id="KW-1185">Reference proteome</keyword>
<dbReference type="SUPFAM" id="SSF52540">
    <property type="entry name" value="P-loop containing nucleoside triphosphate hydrolases"/>
    <property type="match status" value="2"/>
</dbReference>
<feature type="domain" description="ABC transporter" evidence="9">
    <location>
        <begin position="6"/>
        <end position="245"/>
    </location>
</feature>
<evidence type="ECO:0000256" key="1">
    <source>
        <dbReference type="ARBA" id="ARBA00005417"/>
    </source>
</evidence>
<dbReference type="CDD" id="cd03225">
    <property type="entry name" value="ABC_cobalt_CbiO_domain1"/>
    <property type="match status" value="2"/>
</dbReference>
<dbReference type="EMBL" id="RZNX01000003">
    <property type="protein sequence ID" value="RUT31555.1"/>
    <property type="molecule type" value="Genomic_DNA"/>
</dbReference>
<dbReference type="Proteomes" id="UP000272464">
    <property type="component" value="Unassembled WGS sequence"/>
</dbReference>
<dbReference type="InterPro" id="IPR003439">
    <property type="entry name" value="ABC_transporter-like_ATP-bd"/>
</dbReference>
<dbReference type="AlphaFoldDB" id="A0A433XBU1"/>
<dbReference type="SMART" id="SM00382">
    <property type="entry name" value="AAA"/>
    <property type="match status" value="2"/>
</dbReference>
<keyword evidence="4" id="KW-0547">Nucleotide-binding</keyword>
<protein>
    <submittedName>
        <fullName evidence="10">ABC transporter ATP-binding protein</fullName>
    </submittedName>
</protein>
<evidence type="ECO:0000256" key="4">
    <source>
        <dbReference type="ARBA" id="ARBA00022741"/>
    </source>
</evidence>
<evidence type="ECO:0000256" key="8">
    <source>
        <dbReference type="SAM" id="MobiDB-lite"/>
    </source>
</evidence>
<comment type="similarity">
    <text evidence="1">Belongs to the ABC transporter superfamily.</text>
</comment>
<gene>
    <name evidence="10" type="ORF">EJP77_09135</name>
</gene>
<dbReference type="PANTHER" id="PTHR43553:SF24">
    <property type="entry name" value="ENERGY-COUPLING FACTOR TRANSPORTER ATP-BINDING PROTEIN ECFA1"/>
    <property type="match status" value="1"/>
</dbReference>
<evidence type="ECO:0000259" key="9">
    <source>
        <dbReference type="PROSITE" id="PS50893"/>
    </source>
</evidence>
<dbReference type="GO" id="GO:0043190">
    <property type="term" value="C:ATP-binding cassette (ABC) transporter complex"/>
    <property type="evidence" value="ECO:0007669"/>
    <property type="project" value="TreeGrafter"/>
</dbReference>
<evidence type="ECO:0000256" key="7">
    <source>
        <dbReference type="ARBA" id="ARBA00023136"/>
    </source>
</evidence>
<sequence length="523" mass="55697">MKAPVIELEHVTYTYEMETRPALNDLSLLVEPGEWVAITGRSGSGKSALCQLLNGYLPRIGGGEREGVVRVGGVDPLEAQIAEIAGRIGIVFQDPDAQLVQGRVEDEVSFGPENLRVPALEIAGRVNEALAAVRLTEQRTSSVHALSGGQRQRTGIAAVLSMQTPIIVFDDAASSLDRASREQLLALLQQLHAEGRTLLTVSSRVDDIAAAAGRLVVLEGGTVALDGPAEELVRTRRDRLVQLGVLPQGAQPSAAAGAPQGKAQPGPAGHGTAAQPSASASAPRAKAQGPAGPAVSPLLELRNLAFRYPGSAATVLRGISMSLRPGEWALICGENGSGKTTLSQLLMNLLPMPKGVLFWEGREASRMKTYELAEQIGYLFQEPEHQFVTSNVLDEMLYGPRLDMSLEPGAPVPEEVMQRAESLLEVAGLGGRHDASPYLLSGGEKRLLGAAAQFMSRKKLYVLDEPTAGTDYAGAKVLTNLCRTASEEGAALLIITHEPEHFEDEADTIFTLDQGELRRSPLR</sequence>
<keyword evidence="7" id="KW-0472">Membrane</keyword>
<feature type="compositionally biased region" description="Low complexity" evidence="8">
    <location>
        <begin position="250"/>
        <end position="288"/>
    </location>
</feature>
<accession>A0A433XBU1</accession>
<dbReference type="InterPro" id="IPR050095">
    <property type="entry name" value="ECF_ABC_transporter_ATP-bd"/>
</dbReference>
<dbReference type="GO" id="GO:0005524">
    <property type="term" value="F:ATP binding"/>
    <property type="evidence" value="ECO:0007669"/>
    <property type="project" value="UniProtKB-KW"/>
</dbReference>
<dbReference type="GO" id="GO:0016887">
    <property type="term" value="F:ATP hydrolysis activity"/>
    <property type="evidence" value="ECO:0007669"/>
    <property type="project" value="InterPro"/>
</dbReference>